<dbReference type="InterPro" id="IPR044068">
    <property type="entry name" value="CB"/>
</dbReference>
<evidence type="ECO:0000313" key="8">
    <source>
        <dbReference type="Proteomes" id="UP000320338"/>
    </source>
</evidence>
<evidence type="ECO:0000256" key="3">
    <source>
        <dbReference type="ARBA" id="ARBA00023172"/>
    </source>
</evidence>
<dbReference type="Pfam" id="PF14659">
    <property type="entry name" value="Phage_int_SAM_3"/>
    <property type="match status" value="1"/>
</dbReference>
<dbReference type="InterPro" id="IPR013762">
    <property type="entry name" value="Integrase-like_cat_sf"/>
</dbReference>
<keyword evidence="8" id="KW-1185">Reference proteome</keyword>
<dbReference type="InterPro" id="IPR004107">
    <property type="entry name" value="Integrase_SAM-like_N"/>
</dbReference>
<evidence type="ECO:0000256" key="1">
    <source>
        <dbReference type="ARBA" id="ARBA00022908"/>
    </source>
</evidence>
<dbReference type="PROSITE" id="PS51898">
    <property type="entry name" value="TYR_RECOMBINASE"/>
    <property type="match status" value="1"/>
</dbReference>
<dbReference type="Gene3D" id="1.10.443.10">
    <property type="entry name" value="Intergrase catalytic core"/>
    <property type="match status" value="1"/>
</dbReference>
<sequence>MTRKANANGEGSVWLRKDGRWCAGAYVRTVGNKVQRRYVYGRTRKEATAKLAELQKRHNDGMAAGSTTLTVEQFLAEWLAHMAHRVRPQTVAGYENNVRLHLVPRIGSKKLSRLTVRDVRIMVDDMRGSEMSPRMVQWVHSTLRVALQHAFAEDLVTRNVARGVRIETPEKVTVIEPFTVDEAREFLRKARDHRLYALWATVLLLGLRRSEVCGLHWSDVDLVKGTVRITRGLQRTGGALQELPTKTKRSRRTVPLLPFLVQVLDEHRERQGKERADARHWQDTPYVFTSSVGTPLEPRTLTRTFHALCVRHGLRRVRLHDLRHTCVSLLLALGVSPRVVMEIVGHSAIEMTMNVYAHVSLDNQRAALALLDDQLTDGLR</sequence>
<name>A0A4Y3WJD5_9PSEU</name>
<feature type="domain" description="Core-binding (CB)" evidence="6">
    <location>
        <begin position="69"/>
        <end position="151"/>
    </location>
</feature>
<dbReference type="Pfam" id="PF00589">
    <property type="entry name" value="Phage_integrase"/>
    <property type="match status" value="1"/>
</dbReference>
<dbReference type="SUPFAM" id="SSF56349">
    <property type="entry name" value="DNA breaking-rejoining enzymes"/>
    <property type="match status" value="1"/>
</dbReference>
<evidence type="ECO:0000256" key="4">
    <source>
        <dbReference type="PROSITE-ProRule" id="PRU01248"/>
    </source>
</evidence>
<dbReference type="GO" id="GO:0003677">
    <property type="term" value="F:DNA binding"/>
    <property type="evidence" value="ECO:0007669"/>
    <property type="project" value="UniProtKB-UniRule"/>
</dbReference>
<keyword evidence="2 4" id="KW-0238">DNA-binding</keyword>
<dbReference type="Proteomes" id="UP000320338">
    <property type="component" value="Unassembled WGS sequence"/>
</dbReference>
<dbReference type="OrthoDB" id="3175606at2"/>
<dbReference type="CDD" id="cd01189">
    <property type="entry name" value="INT_ICEBs1_C_like"/>
    <property type="match status" value="1"/>
</dbReference>
<dbReference type="RefSeq" id="WP_141277659.1">
    <property type="nucleotide sequence ID" value="NZ_BAAARZ010000051.1"/>
</dbReference>
<dbReference type="EMBL" id="BJNG01000013">
    <property type="protein sequence ID" value="GEC19062.1"/>
    <property type="molecule type" value="Genomic_DNA"/>
</dbReference>
<dbReference type="InterPro" id="IPR010998">
    <property type="entry name" value="Integrase_recombinase_N"/>
</dbReference>
<evidence type="ECO:0000256" key="2">
    <source>
        <dbReference type="ARBA" id="ARBA00023125"/>
    </source>
</evidence>
<dbReference type="Gene3D" id="1.10.150.130">
    <property type="match status" value="1"/>
</dbReference>
<organism evidence="7 8">
    <name type="scientific">Pseudonocardia hydrocarbonoxydans</name>
    <dbReference type="NCBI Taxonomy" id="76726"/>
    <lineage>
        <taxon>Bacteria</taxon>
        <taxon>Bacillati</taxon>
        <taxon>Actinomycetota</taxon>
        <taxon>Actinomycetes</taxon>
        <taxon>Pseudonocardiales</taxon>
        <taxon>Pseudonocardiaceae</taxon>
        <taxon>Pseudonocardia</taxon>
    </lineage>
</organism>
<evidence type="ECO:0000259" key="6">
    <source>
        <dbReference type="PROSITE" id="PS51900"/>
    </source>
</evidence>
<dbReference type="GO" id="GO:0006310">
    <property type="term" value="P:DNA recombination"/>
    <property type="evidence" value="ECO:0007669"/>
    <property type="project" value="UniProtKB-KW"/>
</dbReference>
<proteinExistence type="predicted"/>
<dbReference type="AlphaFoldDB" id="A0A4Y3WJD5"/>
<keyword evidence="1" id="KW-0229">DNA integration</keyword>
<dbReference type="PROSITE" id="PS51900">
    <property type="entry name" value="CB"/>
    <property type="match status" value="1"/>
</dbReference>
<dbReference type="InterPro" id="IPR050090">
    <property type="entry name" value="Tyrosine_recombinase_XerCD"/>
</dbReference>
<evidence type="ECO:0000313" key="7">
    <source>
        <dbReference type="EMBL" id="GEC19062.1"/>
    </source>
</evidence>
<reference evidence="7 8" key="1">
    <citation type="submission" date="2019-06" db="EMBL/GenBank/DDBJ databases">
        <title>Whole genome shotgun sequence of Pseudonocardia hydrocarbonoxydans NBRC 14498.</title>
        <authorList>
            <person name="Hosoyama A."/>
            <person name="Uohara A."/>
            <person name="Ohji S."/>
            <person name="Ichikawa N."/>
        </authorList>
    </citation>
    <scope>NUCLEOTIDE SEQUENCE [LARGE SCALE GENOMIC DNA]</scope>
    <source>
        <strain evidence="7 8">NBRC 14498</strain>
    </source>
</reference>
<keyword evidence="3" id="KW-0233">DNA recombination</keyword>
<comment type="caution">
    <text evidence="7">The sequence shown here is derived from an EMBL/GenBank/DDBJ whole genome shotgun (WGS) entry which is preliminary data.</text>
</comment>
<feature type="domain" description="Tyr recombinase" evidence="5">
    <location>
        <begin position="173"/>
        <end position="369"/>
    </location>
</feature>
<evidence type="ECO:0000259" key="5">
    <source>
        <dbReference type="PROSITE" id="PS51898"/>
    </source>
</evidence>
<dbReference type="PANTHER" id="PTHR30349">
    <property type="entry name" value="PHAGE INTEGRASE-RELATED"/>
    <property type="match status" value="1"/>
</dbReference>
<dbReference type="InterPro" id="IPR002104">
    <property type="entry name" value="Integrase_catalytic"/>
</dbReference>
<dbReference type="PANTHER" id="PTHR30349:SF91">
    <property type="entry name" value="INTA PROTEIN"/>
    <property type="match status" value="1"/>
</dbReference>
<protein>
    <submittedName>
        <fullName evidence="7">Site-specific integrase</fullName>
    </submittedName>
</protein>
<dbReference type="InterPro" id="IPR011010">
    <property type="entry name" value="DNA_brk_join_enz"/>
</dbReference>
<dbReference type="GO" id="GO:0015074">
    <property type="term" value="P:DNA integration"/>
    <property type="evidence" value="ECO:0007669"/>
    <property type="project" value="UniProtKB-KW"/>
</dbReference>
<gene>
    <name evidence="7" type="ORF">PHY01_13450</name>
</gene>
<accession>A0A4Y3WJD5</accession>